<sequence length="69" mass="7721">MAAIGPALVTNRRLRSDLAIEAAMLAQLPKPVRPELREEVRRRTLLLVSATRYPPLTRLDLLALIAFTT</sequence>
<proteinExistence type="predicted"/>
<evidence type="ECO:0000313" key="2">
    <source>
        <dbReference type="Proteomes" id="UP000321118"/>
    </source>
</evidence>
<accession>A0A510V697</accession>
<name>A0A510V697_9CELL</name>
<evidence type="ECO:0000313" key="1">
    <source>
        <dbReference type="EMBL" id="GEK22383.1"/>
    </source>
</evidence>
<dbReference type="Proteomes" id="UP000321118">
    <property type="component" value="Unassembled WGS sequence"/>
</dbReference>
<gene>
    <name evidence="1" type="ORF">CXY01_29030</name>
</gene>
<protein>
    <submittedName>
        <fullName evidence="1">Uncharacterized protein</fullName>
    </submittedName>
</protein>
<organism evidence="1 2">
    <name type="scientific">Cellulomonas xylanilytica</name>
    <dbReference type="NCBI Taxonomy" id="233583"/>
    <lineage>
        <taxon>Bacteria</taxon>
        <taxon>Bacillati</taxon>
        <taxon>Actinomycetota</taxon>
        <taxon>Actinomycetes</taxon>
        <taxon>Micrococcales</taxon>
        <taxon>Cellulomonadaceae</taxon>
        <taxon>Cellulomonas</taxon>
    </lineage>
</organism>
<dbReference type="AlphaFoldDB" id="A0A510V697"/>
<keyword evidence="2" id="KW-1185">Reference proteome</keyword>
<reference evidence="1 2" key="1">
    <citation type="submission" date="2019-07" db="EMBL/GenBank/DDBJ databases">
        <title>Whole genome shotgun sequence of Cellulomonas xylanilytica NBRC 101102.</title>
        <authorList>
            <person name="Hosoyama A."/>
            <person name="Uohara A."/>
            <person name="Ohji S."/>
            <person name="Ichikawa N."/>
        </authorList>
    </citation>
    <scope>NUCLEOTIDE SEQUENCE [LARGE SCALE GENOMIC DNA]</scope>
    <source>
        <strain evidence="1 2">NBRC 101102</strain>
    </source>
</reference>
<comment type="caution">
    <text evidence="1">The sequence shown here is derived from an EMBL/GenBank/DDBJ whole genome shotgun (WGS) entry which is preliminary data.</text>
</comment>
<dbReference type="EMBL" id="BJUB01000009">
    <property type="protein sequence ID" value="GEK22383.1"/>
    <property type="molecule type" value="Genomic_DNA"/>
</dbReference>